<accession>A0A5F1ZS97</accession>
<proteinExistence type="predicted"/>
<evidence type="ECO:0000256" key="1">
    <source>
        <dbReference type="SAM" id="Phobius"/>
    </source>
</evidence>
<keyword evidence="1" id="KW-0472">Membrane</keyword>
<dbReference type="OrthoDB" id="324321at2"/>
<protein>
    <submittedName>
        <fullName evidence="2">Uncharacterized protein</fullName>
    </submittedName>
</protein>
<evidence type="ECO:0000313" key="2">
    <source>
        <dbReference type="EMBL" id="TGJ98947.1"/>
    </source>
</evidence>
<evidence type="ECO:0000313" key="4">
    <source>
        <dbReference type="Proteomes" id="UP000297273"/>
    </source>
</evidence>
<reference evidence="3" key="1">
    <citation type="submission" date="2018-10" db="EMBL/GenBank/DDBJ databases">
        <authorList>
            <person name="Vincent A.T."/>
            <person name="Schiettekatte O."/>
            <person name="Bourhy P."/>
            <person name="Veyrier F.J."/>
            <person name="Picardeau M."/>
        </authorList>
    </citation>
    <scope>NUCLEOTIDE SEQUENCE</scope>
    <source>
        <strain evidence="3">201702690</strain>
    </source>
</reference>
<evidence type="ECO:0000313" key="5">
    <source>
        <dbReference type="Proteomes" id="UP000297946"/>
    </source>
</evidence>
<evidence type="ECO:0000313" key="3">
    <source>
        <dbReference type="EMBL" id="TGL40484.1"/>
    </source>
</evidence>
<feature type="transmembrane region" description="Helical" evidence="1">
    <location>
        <begin position="215"/>
        <end position="236"/>
    </location>
</feature>
<dbReference type="Proteomes" id="UP000297946">
    <property type="component" value="Unassembled WGS sequence"/>
</dbReference>
<keyword evidence="1" id="KW-0812">Transmembrane</keyword>
<comment type="caution">
    <text evidence="2">The sequence shown here is derived from an EMBL/GenBank/DDBJ whole genome shotgun (WGS) entry which is preliminary data.</text>
</comment>
<dbReference type="AlphaFoldDB" id="A0A5F1ZS97"/>
<keyword evidence="1" id="KW-1133">Transmembrane helix</keyword>
<dbReference type="EMBL" id="RQER01000010">
    <property type="protein sequence ID" value="TGJ98947.1"/>
    <property type="molecule type" value="Genomic_DNA"/>
</dbReference>
<reference evidence="4 5" key="2">
    <citation type="journal article" date="2019" name="PLoS Negl. Trop. Dis.">
        <title>Revisiting the worldwide diversity of Leptospira species in the environment.</title>
        <authorList>
            <person name="Vincent A.T."/>
            <person name="Schiettekatte O."/>
            <person name="Bourhy P."/>
            <person name="Veyrier F.J."/>
            <person name="Picardeau M."/>
        </authorList>
    </citation>
    <scope>NUCLEOTIDE SEQUENCE [LARGE SCALE GENOMIC DNA]</scope>
    <source>
        <strain evidence="4">201702690</strain>
        <strain evidence="2 5">SSW18</strain>
    </source>
</reference>
<gene>
    <name evidence="2" type="ORF">EHO57_15645</name>
    <name evidence="3" type="ORF">EHQ53_10855</name>
</gene>
<dbReference type="RefSeq" id="WP_135645803.1">
    <property type="nucleotide sequence ID" value="NZ_RQER01000010.1"/>
</dbReference>
<dbReference type="Proteomes" id="UP000297273">
    <property type="component" value="Unassembled WGS sequence"/>
</dbReference>
<keyword evidence="4" id="KW-1185">Reference proteome</keyword>
<sequence>MKEREKAYLVFFPKDPSIRLDPIEDLELEKKGMYPLGFPYDCLVLSDSVSYRFENERIHLNEKGHHSSMDLLLSTRWVDTPIQIKLSREKFKGVSDRDLILAAAALGRYEEANRFLDLSSFLSLGYMQKYSQVKVSQLFQAQEIRLGSDGLRSRMVRLDSIFRSPILGGNRFGLLKKQNGFQKEFQEACETFLNSADKVSHIYEELKEKIQEKRFLFWGMIAEYTIVILISLELAIEVLDYFGK</sequence>
<organism evidence="2 5">
    <name type="scientific">Leptospira langatensis</name>
    <dbReference type="NCBI Taxonomy" id="2484983"/>
    <lineage>
        <taxon>Bacteria</taxon>
        <taxon>Pseudomonadati</taxon>
        <taxon>Spirochaetota</taxon>
        <taxon>Spirochaetia</taxon>
        <taxon>Leptospirales</taxon>
        <taxon>Leptospiraceae</taxon>
        <taxon>Leptospira</taxon>
    </lineage>
</organism>
<dbReference type="EMBL" id="RQGC01000007">
    <property type="protein sequence ID" value="TGL40484.1"/>
    <property type="molecule type" value="Genomic_DNA"/>
</dbReference>
<name>A0A5F1ZS97_9LEPT</name>